<evidence type="ECO:0000256" key="3">
    <source>
        <dbReference type="ARBA" id="ARBA00012756"/>
    </source>
</evidence>
<dbReference type="Gene3D" id="2.102.20.10">
    <property type="entry name" value="Beta-galactosidase, domain 2"/>
    <property type="match status" value="1"/>
</dbReference>
<organism evidence="11 12">
    <name type="scientific">Clathrus columnatus</name>
    <dbReference type="NCBI Taxonomy" id="1419009"/>
    <lineage>
        <taxon>Eukaryota</taxon>
        <taxon>Fungi</taxon>
        <taxon>Dikarya</taxon>
        <taxon>Basidiomycota</taxon>
        <taxon>Agaricomycotina</taxon>
        <taxon>Agaricomycetes</taxon>
        <taxon>Phallomycetidae</taxon>
        <taxon>Phallales</taxon>
        <taxon>Clathraceae</taxon>
        <taxon>Clathrus</taxon>
    </lineage>
</organism>
<dbReference type="InterPro" id="IPR008979">
    <property type="entry name" value="Galactose-bd-like_sf"/>
</dbReference>
<dbReference type="SUPFAM" id="SSF51445">
    <property type="entry name" value="(Trans)glycosidases"/>
    <property type="match status" value="1"/>
</dbReference>
<dbReference type="InterPro" id="IPR037110">
    <property type="entry name" value="Betagal_dom2_sf"/>
</dbReference>
<evidence type="ECO:0000313" key="11">
    <source>
        <dbReference type="EMBL" id="GJJ09054.1"/>
    </source>
</evidence>
<dbReference type="SUPFAM" id="SSF49785">
    <property type="entry name" value="Galactose-binding domain-like"/>
    <property type="match status" value="2"/>
</dbReference>
<dbReference type="Pfam" id="PF01301">
    <property type="entry name" value="Glyco_hydro_35"/>
    <property type="match status" value="1"/>
</dbReference>
<feature type="domain" description="Beta-galactosidase" evidence="10">
    <location>
        <begin position="430"/>
        <end position="616"/>
    </location>
</feature>
<dbReference type="InterPro" id="IPR036833">
    <property type="entry name" value="BetaGal_dom3_sf"/>
</dbReference>
<evidence type="ECO:0000256" key="2">
    <source>
        <dbReference type="ARBA" id="ARBA00009809"/>
    </source>
</evidence>
<dbReference type="Pfam" id="PF10435">
    <property type="entry name" value="BetaGal_dom2"/>
    <property type="match status" value="1"/>
</dbReference>
<keyword evidence="7" id="KW-0326">Glycosidase</keyword>
<evidence type="ECO:0000256" key="8">
    <source>
        <dbReference type="RuleBase" id="RU003679"/>
    </source>
</evidence>
<protein>
    <recommendedName>
        <fullName evidence="3">beta-galactosidase</fullName>
        <ecNumber evidence="3">3.2.1.23</ecNumber>
    </recommendedName>
</protein>
<keyword evidence="4" id="KW-0732">Signal</keyword>
<dbReference type="InterPro" id="IPR025972">
    <property type="entry name" value="BetaGal_dom3"/>
</dbReference>
<dbReference type="Proteomes" id="UP001050691">
    <property type="component" value="Unassembled WGS sequence"/>
</dbReference>
<dbReference type="Pfam" id="PF13363">
    <property type="entry name" value="BetaGal_dom3"/>
    <property type="match status" value="1"/>
</dbReference>
<reference evidence="11" key="1">
    <citation type="submission" date="2021-10" db="EMBL/GenBank/DDBJ databases">
        <title>De novo Genome Assembly of Clathrus columnatus (Basidiomycota, Fungi) Using Illumina and Nanopore Sequence Data.</title>
        <authorList>
            <person name="Ogiso-Tanaka E."/>
            <person name="Itagaki H."/>
            <person name="Hosoya T."/>
            <person name="Hosaka K."/>
        </authorList>
    </citation>
    <scope>NUCLEOTIDE SEQUENCE</scope>
    <source>
        <strain evidence="11">MO-923</strain>
    </source>
</reference>
<keyword evidence="6" id="KW-0325">Glycoprotein</keyword>
<dbReference type="InterPro" id="IPR001944">
    <property type="entry name" value="Glycoside_Hdrlase_35"/>
</dbReference>
<name>A0AAV5A8I9_9AGAM</name>
<evidence type="ECO:0000256" key="4">
    <source>
        <dbReference type="ARBA" id="ARBA00022729"/>
    </source>
</evidence>
<dbReference type="EC" id="3.2.1.23" evidence="3"/>
<dbReference type="Gene3D" id="2.60.390.10">
    <property type="entry name" value="Beta-galactosidase, domain 3"/>
    <property type="match status" value="1"/>
</dbReference>
<evidence type="ECO:0000256" key="6">
    <source>
        <dbReference type="ARBA" id="ARBA00023180"/>
    </source>
</evidence>
<dbReference type="EMBL" id="BPWL01000004">
    <property type="protein sequence ID" value="GJJ09054.1"/>
    <property type="molecule type" value="Genomic_DNA"/>
</dbReference>
<keyword evidence="9" id="KW-0812">Transmembrane</keyword>
<comment type="catalytic activity">
    <reaction evidence="1">
        <text>Hydrolysis of terminal non-reducing beta-D-galactose residues in beta-D-galactosides.</text>
        <dbReference type="EC" id="3.2.1.23"/>
    </reaction>
</comment>
<keyword evidence="9" id="KW-0472">Membrane</keyword>
<dbReference type="SUPFAM" id="SSF51011">
    <property type="entry name" value="Glycosyl hydrolase domain"/>
    <property type="match status" value="1"/>
</dbReference>
<accession>A0AAV5A8I9</accession>
<dbReference type="GO" id="GO:0005975">
    <property type="term" value="P:carbohydrate metabolic process"/>
    <property type="evidence" value="ECO:0007669"/>
    <property type="project" value="InterPro"/>
</dbReference>
<dbReference type="PRINTS" id="PR00742">
    <property type="entry name" value="GLHYDRLASE35"/>
</dbReference>
<dbReference type="SMART" id="SM01029">
    <property type="entry name" value="BetaGal_dom2"/>
    <property type="match status" value="1"/>
</dbReference>
<keyword evidence="5" id="KW-0378">Hydrolase</keyword>
<evidence type="ECO:0000256" key="7">
    <source>
        <dbReference type="ARBA" id="ARBA00023295"/>
    </source>
</evidence>
<comment type="similarity">
    <text evidence="2 8">Belongs to the glycosyl hydrolase 35 family.</text>
</comment>
<dbReference type="Gene3D" id="2.60.120.260">
    <property type="entry name" value="Galactose-binding domain-like"/>
    <property type="match status" value="2"/>
</dbReference>
<keyword evidence="12" id="KW-1185">Reference proteome</keyword>
<sequence>MASINQKSLMGLTVKYKAEAQSFDEENLKVHRRVSMTKRFSWTLSAVLSLGLVLLTWPVTLRGASSSIPSRGVQADPPRQSNNLTDVVHSGEFHAFRIPVPDLWLDIFQKIKAAGLNAVRLVYSSLRRDNILTLYSSIADTSTFSSGGLSNPSRDVLDFDDWRNLQTLFDAAKAAGLFIVLRPGPYINAETTAGGIAHWVTSEVAGDLRTNATDFEISWTPYIQAIIDAVVPNQVTNGGPIIDNEYSQSPISHAVYFAQLEAAYRDGGVVVPLTYNDPGMGLNFINGTGAVDVYGLDSYPQGFDCSDPETWAPVTLNYHQYHEEANPSQPFYMPEFQGGSFDPWGGPGYDACESLTGPDFMDVFYKENWASNVKLISFYMLYGGTSWANLPYPGVYTSYDYGASIRENRVLSDKFDELKRQGLFLRSSPELRKTDWIGDTSTGAVSVNGSAAFVTLLHNPGTNTGFYIARQHDSTSTASTDFSLSVDTSKGVLSVPRTFSSINLNGRQSKVIVTDYTFGGSQLLYSTASVLFAGKIGNRDVLYLFGDSNQYHEAAFEISLTNSLLKSSSPSISISSDSTNAIDTVTFLPGINGLVTIFETESLLVLFSDPITAATFWAPVVPGNSPLTNYWQFGSNETVLVGGPYLVRNVTIEGNELKLTGDLNRSTILTVFAPDNVRTVSWNGLPVDELKQAQGSSSALTGQLTMESLSSLQAPQLTNWKFADSLPEIKSDFSDKNWVTANHTKTNIIVPPQFGDGRVLYGCDYGFCEGAVLWRGHFIGTGQEKSVNLSIAGGTAFAASVWINDVFIKSTPGDNSTPSSTDEVFEFPSGSVKVGKDNVITVVQDNTGLDESGSTTNDPKSPRGIQGFQLDVGNITTWKVQGKLGGYTNYPDKTRGIFNEGGLFGERAGWHLPGFDTSSWTSRSLSEGLPNNNAGIGFFVTTFDLHVPGGTDIPMSFVFEDNSERYRALLFVNGWNYGKRVGNLGPQTKFPVHQGLLEYNGKNVLFSDMIMCSTVAVALWSLDANSTVTPKLSLVIDGQISGGVGPIAVNNPSWSPRHVV</sequence>
<dbReference type="Pfam" id="PF13364">
    <property type="entry name" value="BetaGal_ABD2"/>
    <property type="match status" value="2"/>
</dbReference>
<keyword evidence="9" id="KW-1133">Transmembrane helix</keyword>
<dbReference type="AlphaFoldDB" id="A0AAV5A8I9"/>
<dbReference type="InterPro" id="IPR018954">
    <property type="entry name" value="Betagal_dom2"/>
</dbReference>
<evidence type="ECO:0000256" key="1">
    <source>
        <dbReference type="ARBA" id="ARBA00001412"/>
    </source>
</evidence>
<feature type="transmembrane region" description="Helical" evidence="9">
    <location>
        <begin position="40"/>
        <end position="59"/>
    </location>
</feature>
<dbReference type="InterPro" id="IPR031330">
    <property type="entry name" value="Gly_Hdrlase_35_cat"/>
</dbReference>
<evidence type="ECO:0000313" key="12">
    <source>
        <dbReference type="Proteomes" id="UP001050691"/>
    </source>
</evidence>
<proteinExistence type="inferred from homology"/>
<dbReference type="GO" id="GO:0004565">
    <property type="term" value="F:beta-galactosidase activity"/>
    <property type="evidence" value="ECO:0007669"/>
    <property type="project" value="UniProtKB-EC"/>
</dbReference>
<dbReference type="PANTHER" id="PTHR23421">
    <property type="entry name" value="BETA-GALACTOSIDASE RELATED"/>
    <property type="match status" value="1"/>
</dbReference>
<evidence type="ECO:0000259" key="10">
    <source>
        <dbReference type="SMART" id="SM01029"/>
    </source>
</evidence>
<dbReference type="InterPro" id="IPR025300">
    <property type="entry name" value="BetaGal_jelly_roll_dom"/>
</dbReference>
<dbReference type="SUPFAM" id="SSF117100">
    <property type="entry name" value="Beta-galactosidase LacA, domain 3"/>
    <property type="match status" value="1"/>
</dbReference>
<dbReference type="Gene3D" id="3.20.20.80">
    <property type="entry name" value="Glycosidases"/>
    <property type="match status" value="1"/>
</dbReference>
<evidence type="ECO:0000256" key="9">
    <source>
        <dbReference type="SAM" id="Phobius"/>
    </source>
</evidence>
<gene>
    <name evidence="11" type="ORF">Clacol_003276</name>
</gene>
<dbReference type="InterPro" id="IPR017853">
    <property type="entry name" value="GH"/>
</dbReference>
<comment type="caution">
    <text evidence="11">The sequence shown here is derived from an EMBL/GenBank/DDBJ whole genome shotgun (WGS) entry which is preliminary data.</text>
</comment>
<evidence type="ECO:0000256" key="5">
    <source>
        <dbReference type="ARBA" id="ARBA00022801"/>
    </source>
</evidence>